<reference evidence="1" key="1">
    <citation type="submission" date="2023-11" db="EMBL/GenBank/DDBJ databases">
        <authorList>
            <person name="Poullet M."/>
        </authorList>
    </citation>
    <scope>NUCLEOTIDE SEQUENCE</scope>
    <source>
        <strain evidence="1">E1834</strain>
    </source>
</reference>
<proteinExistence type="predicted"/>
<dbReference type="Proteomes" id="UP001497535">
    <property type="component" value="Unassembled WGS sequence"/>
</dbReference>
<evidence type="ECO:0000313" key="1">
    <source>
        <dbReference type="EMBL" id="CAK5056356.1"/>
    </source>
</evidence>
<gene>
    <name evidence="1" type="ORF">MENTE1834_LOCUS14887</name>
</gene>
<organism evidence="1 2">
    <name type="scientific">Meloidogyne enterolobii</name>
    <name type="common">Root-knot nematode worm</name>
    <name type="synonym">Meloidogyne mayaguensis</name>
    <dbReference type="NCBI Taxonomy" id="390850"/>
    <lineage>
        <taxon>Eukaryota</taxon>
        <taxon>Metazoa</taxon>
        <taxon>Ecdysozoa</taxon>
        <taxon>Nematoda</taxon>
        <taxon>Chromadorea</taxon>
        <taxon>Rhabditida</taxon>
        <taxon>Tylenchina</taxon>
        <taxon>Tylenchomorpha</taxon>
        <taxon>Tylenchoidea</taxon>
        <taxon>Meloidogynidae</taxon>
        <taxon>Meloidogyninae</taxon>
        <taxon>Meloidogyne</taxon>
    </lineage>
</organism>
<sequence>MTSFLLYLLTPSVFLGIYRYPITNYYISIIAYYIITDNLYKPLKKSHFCYINFCG</sequence>
<keyword evidence="2" id="KW-1185">Reference proteome</keyword>
<comment type="caution">
    <text evidence="1">The sequence shown here is derived from an EMBL/GenBank/DDBJ whole genome shotgun (WGS) entry which is preliminary data.</text>
</comment>
<name>A0ACB0YP70_MELEN</name>
<accession>A0ACB0YP70</accession>
<protein>
    <submittedName>
        <fullName evidence="1">Uncharacterized protein</fullName>
    </submittedName>
</protein>
<evidence type="ECO:0000313" key="2">
    <source>
        <dbReference type="Proteomes" id="UP001497535"/>
    </source>
</evidence>
<dbReference type="EMBL" id="CAVMJV010000016">
    <property type="protein sequence ID" value="CAK5056356.1"/>
    <property type="molecule type" value="Genomic_DNA"/>
</dbReference>